<evidence type="ECO:0000313" key="2">
    <source>
        <dbReference type="Proteomes" id="UP001596135"/>
    </source>
</evidence>
<gene>
    <name evidence="1" type="ORF">ACFPYL_17210</name>
</gene>
<comment type="caution">
    <text evidence="1">The sequence shown here is derived from an EMBL/GenBank/DDBJ whole genome shotgun (WGS) entry which is preliminary data.</text>
</comment>
<proteinExistence type="predicted"/>
<name>A0ABW1LNI9_9ACTN</name>
<dbReference type="Proteomes" id="UP001596135">
    <property type="component" value="Unassembled WGS sequence"/>
</dbReference>
<organism evidence="1 2">
    <name type="scientific">Nocardioides hankookensis</name>
    <dbReference type="NCBI Taxonomy" id="443157"/>
    <lineage>
        <taxon>Bacteria</taxon>
        <taxon>Bacillati</taxon>
        <taxon>Actinomycetota</taxon>
        <taxon>Actinomycetes</taxon>
        <taxon>Propionibacteriales</taxon>
        <taxon>Nocardioidaceae</taxon>
        <taxon>Nocardioides</taxon>
    </lineage>
</organism>
<dbReference type="Gene3D" id="2.60.40.10">
    <property type="entry name" value="Immunoglobulins"/>
    <property type="match status" value="2"/>
</dbReference>
<keyword evidence="2" id="KW-1185">Reference proteome</keyword>
<evidence type="ECO:0000313" key="1">
    <source>
        <dbReference type="EMBL" id="MFC6044832.1"/>
    </source>
</evidence>
<protein>
    <submittedName>
        <fullName evidence="1">Ig-like domain-containing protein</fullName>
    </submittedName>
</protein>
<dbReference type="InterPro" id="IPR013783">
    <property type="entry name" value="Ig-like_fold"/>
</dbReference>
<dbReference type="RefSeq" id="WP_379156937.1">
    <property type="nucleotide sequence ID" value="NZ_JBHSRJ010000006.1"/>
</dbReference>
<sequence length="537" mass="53706">MAAPPAKAGGSGEFVVATTTTVDLAGPGAVVLGAALMADVEVVTADGSAAAGSVKVRVDGQVVGSLPLDSSGVISLGLPLNAVGGHTVDASFAPANPTVQKASSSDPATYTVTKADTRLQASIAETVPYQGGVLSVAVSAVDSRAVAAGTVEVREGNVSRGIVVLDEGGTGSMSVAGLAPGPHTLDLVYGGDGRTWESAETVRFTVSKATTRVRAEVQADGEMGAPAEVVPYGTGQVAIEAVGLDGEVVPSGMVVVSENGTGRSNAILDPAGRSSVQLDGYAPGTHTLDLDYLGDTLSGPSSTSVTFTIGEISKAASTTSLELQFQRTLPRGAASSGAAASQSLGETTVSAVATVASPGGVPDGRVSVFVDGKAVSTQAAGTGGVSVQLPAAMVRAPGEHTVMARYLGSSTQEPSVSETLTYTGTGEPDPAAKATSRLTAALKALRKHRVRVTASVTSSRLLSGQVQVLVANPRRPETMKVLGSAVIRTTAQAGRIGRVRVVLTTPALAKGVRTLAVRYLGSAEVSASAATAKVRIR</sequence>
<reference evidence="2" key="1">
    <citation type="journal article" date="2019" name="Int. J. Syst. Evol. Microbiol.">
        <title>The Global Catalogue of Microorganisms (GCM) 10K type strain sequencing project: providing services to taxonomists for standard genome sequencing and annotation.</title>
        <authorList>
            <consortium name="The Broad Institute Genomics Platform"/>
            <consortium name="The Broad Institute Genome Sequencing Center for Infectious Disease"/>
            <person name="Wu L."/>
            <person name="Ma J."/>
        </authorList>
    </citation>
    <scope>NUCLEOTIDE SEQUENCE [LARGE SCALE GENOMIC DNA]</scope>
    <source>
        <strain evidence="2">CCUG 54522</strain>
    </source>
</reference>
<accession>A0ABW1LNI9</accession>
<dbReference type="EMBL" id="JBHSRJ010000006">
    <property type="protein sequence ID" value="MFC6044832.1"/>
    <property type="molecule type" value="Genomic_DNA"/>
</dbReference>